<reference evidence="3 4" key="1">
    <citation type="submission" date="2023-12" db="EMBL/GenBank/DDBJ databases">
        <title>Streptomyces sp. V4-01.</title>
        <authorList>
            <person name="Somphong A."/>
            <person name="Phongsopitanun W."/>
        </authorList>
    </citation>
    <scope>NUCLEOTIDE SEQUENCE [LARGE SCALE GENOMIC DNA]</scope>
    <source>
        <strain evidence="3 4">V4-01</strain>
    </source>
</reference>
<evidence type="ECO:0000313" key="4">
    <source>
        <dbReference type="Proteomes" id="UP001344658"/>
    </source>
</evidence>
<evidence type="ECO:0000313" key="3">
    <source>
        <dbReference type="EMBL" id="MEE4546135.1"/>
    </source>
</evidence>
<evidence type="ECO:0000256" key="1">
    <source>
        <dbReference type="SAM" id="MobiDB-lite"/>
    </source>
</evidence>
<feature type="transmembrane region" description="Helical" evidence="2">
    <location>
        <begin position="348"/>
        <end position="370"/>
    </location>
</feature>
<dbReference type="RefSeq" id="WP_330799838.1">
    <property type="nucleotide sequence ID" value="NZ_JAZEWV010000040.1"/>
</dbReference>
<gene>
    <name evidence="3" type="ORF">V2S66_29735</name>
</gene>
<feature type="transmembrane region" description="Helical" evidence="2">
    <location>
        <begin position="318"/>
        <end position="336"/>
    </location>
</feature>
<name>A0ABU7PJY1_9ACTN</name>
<feature type="compositionally biased region" description="Basic and acidic residues" evidence="1">
    <location>
        <begin position="274"/>
        <end position="290"/>
    </location>
</feature>
<evidence type="ECO:0000256" key="2">
    <source>
        <dbReference type="SAM" id="Phobius"/>
    </source>
</evidence>
<keyword evidence="2" id="KW-0472">Membrane</keyword>
<keyword evidence="2" id="KW-0812">Transmembrane</keyword>
<feature type="region of interest" description="Disordered" evidence="1">
    <location>
        <begin position="214"/>
        <end position="309"/>
    </location>
</feature>
<feature type="transmembrane region" description="Helical" evidence="2">
    <location>
        <begin position="106"/>
        <end position="125"/>
    </location>
</feature>
<dbReference type="Proteomes" id="UP001344658">
    <property type="component" value="Unassembled WGS sequence"/>
</dbReference>
<feature type="compositionally biased region" description="Basic and acidic residues" evidence="1">
    <location>
        <begin position="230"/>
        <end position="243"/>
    </location>
</feature>
<feature type="transmembrane region" description="Helical" evidence="2">
    <location>
        <begin position="145"/>
        <end position="165"/>
    </location>
</feature>
<proteinExistence type="predicted"/>
<keyword evidence="4" id="KW-1185">Reference proteome</keyword>
<feature type="transmembrane region" description="Helical" evidence="2">
    <location>
        <begin position="177"/>
        <end position="196"/>
    </location>
</feature>
<comment type="caution">
    <text evidence="3">The sequence shown here is derived from an EMBL/GenBank/DDBJ whole genome shotgun (WGS) entry which is preliminary data.</text>
</comment>
<sequence length="623" mass="68066">MTVLGGLAALHGGGPAAAGVPAWPGPLRPLLSAGPFVAAVAAFVISPGVHVLLAAVLEGRRVRVRQEFTAVVYGDPLLAAACGLGVLLAPTGPPAAMAWAARPPGILLPAAGWLAYGVVQWAGELRRGFYTSAQAWSPTKIWHQLGVYPLLWAVAGSAGLAGLLSPAHGGGPVAWRWAAKAGIALCVAGWAALNVYDRGHPRLGHPPFVWRRLRPAPRPWPPDSTTLRANRADDRYDGLRNEDISSPPRGDMSGMSGRSRVRPDIPVRTMEVSLPHDPRPMTGPLRERTVDSMTTQRGDADPDRQRERHDARRRVNRLLAAFLAAIPFAAVLNVLQDWLGNGISSSQTGLLAGVLALLAFLVYAAMTASADTADEGRTTRAALRELRDHVDVSFDEFRDRTGAYIKYLPARRGPESNHLQQAEALYRKAGEVIDKAQDGDEILAVNSFVEVFHQRSDPAVERLQEEYLRRIENRFLHGVAYHRLIQLPSLDVLDRPSVFLSDSVEPSYLRHYRRVISLKTDAPGQGVSLDAVTAKYPMSFVVVKRKNNGRNTGGTIILQVNEHIPVNGVPESAHFQLTGIHIVEDTKGDVVNHYLDWFRELQHGQRSLTHDDLRSRDDQHPVA</sequence>
<feature type="transmembrane region" description="Helical" evidence="2">
    <location>
        <begin position="77"/>
        <end position="100"/>
    </location>
</feature>
<protein>
    <submittedName>
        <fullName evidence="3">Uncharacterized protein</fullName>
    </submittedName>
</protein>
<keyword evidence="2" id="KW-1133">Transmembrane helix</keyword>
<feature type="compositionally biased region" description="Basic and acidic residues" evidence="1">
    <location>
        <begin position="298"/>
        <end position="309"/>
    </location>
</feature>
<accession>A0ABU7PJY1</accession>
<organism evidence="3 4">
    <name type="scientific">Actinacidiphila polyblastidii</name>
    <dbReference type="NCBI Taxonomy" id="3110430"/>
    <lineage>
        <taxon>Bacteria</taxon>
        <taxon>Bacillati</taxon>
        <taxon>Actinomycetota</taxon>
        <taxon>Actinomycetes</taxon>
        <taxon>Kitasatosporales</taxon>
        <taxon>Streptomycetaceae</taxon>
        <taxon>Actinacidiphila</taxon>
    </lineage>
</organism>
<dbReference type="EMBL" id="JAZEWV010000040">
    <property type="protein sequence ID" value="MEE4546135.1"/>
    <property type="molecule type" value="Genomic_DNA"/>
</dbReference>
<feature type="transmembrane region" description="Helical" evidence="2">
    <location>
        <begin position="34"/>
        <end position="57"/>
    </location>
</feature>